<comment type="caution">
    <text evidence="1">The sequence shown here is derived from an EMBL/GenBank/DDBJ whole genome shotgun (WGS) entry which is preliminary data.</text>
</comment>
<dbReference type="AlphaFoldDB" id="A0A7W7RI05"/>
<keyword evidence="2" id="KW-1185">Reference proteome</keyword>
<organism evidence="1 2">
    <name type="scientific">Lipingzhangella halophila</name>
    <dbReference type="NCBI Taxonomy" id="1783352"/>
    <lineage>
        <taxon>Bacteria</taxon>
        <taxon>Bacillati</taxon>
        <taxon>Actinomycetota</taxon>
        <taxon>Actinomycetes</taxon>
        <taxon>Streptosporangiales</taxon>
        <taxon>Nocardiopsidaceae</taxon>
        <taxon>Lipingzhangella</taxon>
    </lineage>
</organism>
<sequence length="89" mass="9763">MTEVITPESPMTDAEAARVELRAPEGWRVVWLPRHGVFLGFRDVDMPAGIARPAVYAATAKATLTAIRGHQQLTDTVREWVQLHEGAAA</sequence>
<evidence type="ECO:0000313" key="1">
    <source>
        <dbReference type="EMBL" id="MBB4932329.1"/>
    </source>
</evidence>
<reference evidence="1 2" key="1">
    <citation type="submission" date="2020-08" db="EMBL/GenBank/DDBJ databases">
        <title>Sequencing the genomes of 1000 actinobacteria strains.</title>
        <authorList>
            <person name="Klenk H.-P."/>
        </authorList>
    </citation>
    <scope>NUCLEOTIDE SEQUENCE [LARGE SCALE GENOMIC DNA]</scope>
    <source>
        <strain evidence="1 2">DSM 102030</strain>
    </source>
</reference>
<accession>A0A7W7RI05</accession>
<gene>
    <name evidence="1" type="ORF">F4561_003149</name>
</gene>
<dbReference type="RefSeq" id="WP_184579686.1">
    <property type="nucleotide sequence ID" value="NZ_JACHJT010000001.1"/>
</dbReference>
<dbReference type="EMBL" id="JACHJT010000001">
    <property type="protein sequence ID" value="MBB4932329.1"/>
    <property type="molecule type" value="Genomic_DNA"/>
</dbReference>
<evidence type="ECO:0000313" key="2">
    <source>
        <dbReference type="Proteomes" id="UP000523007"/>
    </source>
</evidence>
<protein>
    <submittedName>
        <fullName evidence="1">Uncharacterized protein</fullName>
    </submittedName>
</protein>
<proteinExistence type="predicted"/>
<dbReference type="Proteomes" id="UP000523007">
    <property type="component" value="Unassembled WGS sequence"/>
</dbReference>
<name>A0A7W7RI05_9ACTN</name>